<dbReference type="Proteomes" id="UP000184356">
    <property type="component" value="Unassembled WGS sequence"/>
</dbReference>
<organism evidence="1 2">
    <name type="scientific">Aspergillus sydowii CBS 593.65</name>
    <dbReference type="NCBI Taxonomy" id="1036612"/>
    <lineage>
        <taxon>Eukaryota</taxon>
        <taxon>Fungi</taxon>
        <taxon>Dikarya</taxon>
        <taxon>Ascomycota</taxon>
        <taxon>Pezizomycotina</taxon>
        <taxon>Eurotiomycetes</taxon>
        <taxon>Eurotiomycetidae</taxon>
        <taxon>Eurotiales</taxon>
        <taxon>Aspergillaceae</taxon>
        <taxon>Aspergillus</taxon>
        <taxon>Aspergillus subgen. Nidulantes</taxon>
    </lineage>
</organism>
<evidence type="ECO:0000313" key="2">
    <source>
        <dbReference type="Proteomes" id="UP000184356"/>
    </source>
</evidence>
<dbReference type="GeneID" id="63768952"/>
<dbReference type="RefSeq" id="XP_040698662.1">
    <property type="nucleotide sequence ID" value="XM_040852879.1"/>
</dbReference>
<name>A0A1L9T5Z9_9EURO</name>
<keyword evidence="2" id="KW-1185">Reference proteome</keyword>
<dbReference type="AlphaFoldDB" id="A0A1L9T5Z9"/>
<dbReference type="VEuPathDB" id="FungiDB:ASPSYDRAFT_93752"/>
<accession>A0A1L9T5Z9</accession>
<protein>
    <submittedName>
        <fullName evidence="1">Uncharacterized protein</fullName>
    </submittedName>
</protein>
<evidence type="ECO:0000313" key="1">
    <source>
        <dbReference type="EMBL" id="OJJ54856.1"/>
    </source>
</evidence>
<gene>
    <name evidence="1" type="ORF">ASPSYDRAFT_93752</name>
</gene>
<dbReference type="EMBL" id="KV878594">
    <property type="protein sequence ID" value="OJJ54856.1"/>
    <property type="molecule type" value="Genomic_DNA"/>
</dbReference>
<dbReference type="OrthoDB" id="4475110at2759"/>
<proteinExistence type="predicted"/>
<sequence length="219" mass="24780">MALFLCLPRLEHLEFAVLAPGPDGYTNTKNYAPPEQILESIISSSKSGLRSLTFKDISRSACSPVRHDARKLKRVLDQHAARTLTYLSVAFRSIKHFTKLEGLIIQLEVLLGQPGDAGGLSLRDVLPAQLRYFTGINIPDYHGPTEDTSVWEEDHYLAQFQDLAAAAAAPNRNGQGFPILELVKIHLDRKDWFNHYNYHVKKEGQYEEGILRDSRIYFS</sequence>
<reference evidence="2" key="1">
    <citation type="journal article" date="2017" name="Genome Biol.">
        <title>Comparative genomics reveals high biological diversity and specific adaptations in the industrially and medically important fungal genus Aspergillus.</title>
        <authorList>
            <person name="de Vries R.P."/>
            <person name="Riley R."/>
            <person name="Wiebenga A."/>
            <person name="Aguilar-Osorio G."/>
            <person name="Amillis S."/>
            <person name="Uchima C.A."/>
            <person name="Anderluh G."/>
            <person name="Asadollahi M."/>
            <person name="Askin M."/>
            <person name="Barry K."/>
            <person name="Battaglia E."/>
            <person name="Bayram O."/>
            <person name="Benocci T."/>
            <person name="Braus-Stromeyer S.A."/>
            <person name="Caldana C."/>
            <person name="Canovas D."/>
            <person name="Cerqueira G.C."/>
            <person name="Chen F."/>
            <person name="Chen W."/>
            <person name="Choi C."/>
            <person name="Clum A."/>
            <person name="Dos Santos R.A."/>
            <person name="Damasio A.R."/>
            <person name="Diallinas G."/>
            <person name="Emri T."/>
            <person name="Fekete E."/>
            <person name="Flipphi M."/>
            <person name="Freyberg S."/>
            <person name="Gallo A."/>
            <person name="Gournas C."/>
            <person name="Habgood R."/>
            <person name="Hainaut M."/>
            <person name="Harispe M.L."/>
            <person name="Henrissat B."/>
            <person name="Hilden K.S."/>
            <person name="Hope R."/>
            <person name="Hossain A."/>
            <person name="Karabika E."/>
            <person name="Karaffa L."/>
            <person name="Karanyi Z."/>
            <person name="Krasevec N."/>
            <person name="Kuo A."/>
            <person name="Kusch H."/>
            <person name="LaButti K."/>
            <person name="Lagendijk E.L."/>
            <person name="Lapidus A."/>
            <person name="Levasseur A."/>
            <person name="Lindquist E."/>
            <person name="Lipzen A."/>
            <person name="Logrieco A.F."/>
            <person name="MacCabe A."/>
            <person name="Maekelae M.R."/>
            <person name="Malavazi I."/>
            <person name="Melin P."/>
            <person name="Meyer V."/>
            <person name="Mielnichuk N."/>
            <person name="Miskei M."/>
            <person name="Molnar A.P."/>
            <person name="Mule G."/>
            <person name="Ngan C.Y."/>
            <person name="Orejas M."/>
            <person name="Orosz E."/>
            <person name="Ouedraogo J.P."/>
            <person name="Overkamp K.M."/>
            <person name="Park H.-S."/>
            <person name="Perrone G."/>
            <person name="Piumi F."/>
            <person name="Punt P.J."/>
            <person name="Ram A.F."/>
            <person name="Ramon A."/>
            <person name="Rauscher S."/>
            <person name="Record E."/>
            <person name="Riano-Pachon D.M."/>
            <person name="Robert V."/>
            <person name="Roehrig J."/>
            <person name="Ruller R."/>
            <person name="Salamov A."/>
            <person name="Salih N.S."/>
            <person name="Samson R.A."/>
            <person name="Sandor E."/>
            <person name="Sanguinetti M."/>
            <person name="Schuetze T."/>
            <person name="Sepcic K."/>
            <person name="Shelest E."/>
            <person name="Sherlock G."/>
            <person name="Sophianopoulou V."/>
            <person name="Squina F.M."/>
            <person name="Sun H."/>
            <person name="Susca A."/>
            <person name="Todd R.B."/>
            <person name="Tsang A."/>
            <person name="Unkles S.E."/>
            <person name="van de Wiele N."/>
            <person name="van Rossen-Uffink D."/>
            <person name="Oliveira J.V."/>
            <person name="Vesth T.C."/>
            <person name="Visser J."/>
            <person name="Yu J.-H."/>
            <person name="Zhou M."/>
            <person name="Andersen M.R."/>
            <person name="Archer D.B."/>
            <person name="Baker S.E."/>
            <person name="Benoit I."/>
            <person name="Brakhage A.A."/>
            <person name="Braus G.H."/>
            <person name="Fischer R."/>
            <person name="Frisvad J.C."/>
            <person name="Goldman G.H."/>
            <person name="Houbraken J."/>
            <person name="Oakley B."/>
            <person name="Pocsi I."/>
            <person name="Scazzocchio C."/>
            <person name="Seiboth B."/>
            <person name="vanKuyk P.A."/>
            <person name="Wortman J."/>
            <person name="Dyer P.S."/>
            <person name="Grigoriev I.V."/>
        </authorList>
    </citation>
    <scope>NUCLEOTIDE SEQUENCE [LARGE SCALE GENOMIC DNA]</scope>
    <source>
        <strain evidence="2">CBS 593.65</strain>
    </source>
</reference>